<dbReference type="GO" id="GO:0005634">
    <property type="term" value="C:nucleus"/>
    <property type="evidence" value="ECO:0007669"/>
    <property type="project" value="UniProtKB-SubCell"/>
</dbReference>
<name>A0A9P4JUL0_9PLEO</name>
<keyword evidence="6" id="KW-1185">Reference proteome</keyword>
<dbReference type="Proteomes" id="UP000799536">
    <property type="component" value="Unassembled WGS sequence"/>
</dbReference>
<evidence type="ECO:0000313" key="5">
    <source>
        <dbReference type="EMBL" id="KAF2205861.1"/>
    </source>
</evidence>
<feature type="region of interest" description="Disordered" evidence="3">
    <location>
        <begin position="1"/>
        <end position="26"/>
    </location>
</feature>
<dbReference type="PROSITE" id="PS00463">
    <property type="entry name" value="ZN2_CY6_FUNGAL_1"/>
    <property type="match status" value="1"/>
</dbReference>
<dbReference type="PANTHER" id="PTHR37534:SF11">
    <property type="entry name" value="ZN(II)2CYS6 TRANSCRIPTION FACTOR (EUROFUNG)"/>
    <property type="match status" value="1"/>
</dbReference>
<keyword evidence="2" id="KW-0539">Nucleus</keyword>
<feature type="domain" description="Zn(2)-C6 fungal-type" evidence="4">
    <location>
        <begin position="25"/>
        <end position="53"/>
    </location>
</feature>
<dbReference type="InterPro" id="IPR036864">
    <property type="entry name" value="Zn2-C6_fun-type_DNA-bd_sf"/>
</dbReference>
<evidence type="ECO:0000256" key="3">
    <source>
        <dbReference type="SAM" id="MobiDB-lite"/>
    </source>
</evidence>
<dbReference type="InterPro" id="IPR021858">
    <property type="entry name" value="Fun_TF"/>
</dbReference>
<dbReference type="SUPFAM" id="SSF57701">
    <property type="entry name" value="Zn2/Cys6 DNA-binding domain"/>
    <property type="match status" value="1"/>
</dbReference>
<accession>A0A9P4JUL0</accession>
<protein>
    <recommendedName>
        <fullName evidence="4">Zn(2)-C6 fungal-type domain-containing protein</fullName>
    </recommendedName>
</protein>
<dbReference type="OrthoDB" id="4835445at2759"/>
<evidence type="ECO:0000256" key="2">
    <source>
        <dbReference type="ARBA" id="ARBA00023242"/>
    </source>
</evidence>
<organism evidence="5 6">
    <name type="scientific">Delitschia confertaspora ATCC 74209</name>
    <dbReference type="NCBI Taxonomy" id="1513339"/>
    <lineage>
        <taxon>Eukaryota</taxon>
        <taxon>Fungi</taxon>
        <taxon>Dikarya</taxon>
        <taxon>Ascomycota</taxon>
        <taxon>Pezizomycotina</taxon>
        <taxon>Dothideomycetes</taxon>
        <taxon>Pleosporomycetidae</taxon>
        <taxon>Pleosporales</taxon>
        <taxon>Delitschiaceae</taxon>
        <taxon>Delitschia</taxon>
    </lineage>
</organism>
<proteinExistence type="predicted"/>
<dbReference type="GO" id="GO:0000981">
    <property type="term" value="F:DNA-binding transcription factor activity, RNA polymerase II-specific"/>
    <property type="evidence" value="ECO:0007669"/>
    <property type="project" value="InterPro"/>
</dbReference>
<dbReference type="Gene3D" id="4.10.240.10">
    <property type="entry name" value="Zn(2)-C6 fungal-type DNA-binding domain"/>
    <property type="match status" value="1"/>
</dbReference>
<dbReference type="GO" id="GO:0045944">
    <property type="term" value="P:positive regulation of transcription by RNA polymerase II"/>
    <property type="evidence" value="ECO:0007669"/>
    <property type="project" value="TreeGrafter"/>
</dbReference>
<dbReference type="Pfam" id="PF11951">
    <property type="entry name" value="Fungal_trans_2"/>
    <property type="match status" value="1"/>
</dbReference>
<dbReference type="SMART" id="SM00066">
    <property type="entry name" value="GAL4"/>
    <property type="match status" value="1"/>
</dbReference>
<dbReference type="EMBL" id="ML993848">
    <property type="protein sequence ID" value="KAF2205861.1"/>
    <property type="molecule type" value="Genomic_DNA"/>
</dbReference>
<evidence type="ECO:0000259" key="4">
    <source>
        <dbReference type="PROSITE" id="PS50048"/>
    </source>
</evidence>
<feature type="compositionally biased region" description="Basic residues" evidence="3">
    <location>
        <begin position="7"/>
        <end position="22"/>
    </location>
</feature>
<dbReference type="Pfam" id="PF00172">
    <property type="entry name" value="Zn_clus"/>
    <property type="match status" value="1"/>
</dbReference>
<dbReference type="GO" id="GO:0000976">
    <property type="term" value="F:transcription cis-regulatory region binding"/>
    <property type="evidence" value="ECO:0007669"/>
    <property type="project" value="TreeGrafter"/>
</dbReference>
<dbReference type="PANTHER" id="PTHR37534">
    <property type="entry name" value="TRANSCRIPTIONAL ACTIVATOR PROTEIN UGA3"/>
    <property type="match status" value="1"/>
</dbReference>
<evidence type="ECO:0000313" key="6">
    <source>
        <dbReference type="Proteomes" id="UP000799536"/>
    </source>
</evidence>
<dbReference type="AlphaFoldDB" id="A0A9P4JUL0"/>
<dbReference type="PROSITE" id="PS50048">
    <property type="entry name" value="ZN2_CY6_FUNGAL_2"/>
    <property type="match status" value="1"/>
</dbReference>
<reference evidence="5" key="1">
    <citation type="journal article" date="2020" name="Stud. Mycol.">
        <title>101 Dothideomycetes genomes: a test case for predicting lifestyles and emergence of pathogens.</title>
        <authorList>
            <person name="Haridas S."/>
            <person name="Albert R."/>
            <person name="Binder M."/>
            <person name="Bloem J."/>
            <person name="Labutti K."/>
            <person name="Salamov A."/>
            <person name="Andreopoulos B."/>
            <person name="Baker S."/>
            <person name="Barry K."/>
            <person name="Bills G."/>
            <person name="Bluhm B."/>
            <person name="Cannon C."/>
            <person name="Castanera R."/>
            <person name="Culley D."/>
            <person name="Daum C."/>
            <person name="Ezra D."/>
            <person name="Gonzalez J."/>
            <person name="Henrissat B."/>
            <person name="Kuo A."/>
            <person name="Liang C."/>
            <person name="Lipzen A."/>
            <person name="Lutzoni F."/>
            <person name="Magnuson J."/>
            <person name="Mondo S."/>
            <person name="Nolan M."/>
            <person name="Ohm R."/>
            <person name="Pangilinan J."/>
            <person name="Park H.-J."/>
            <person name="Ramirez L."/>
            <person name="Alfaro M."/>
            <person name="Sun H."/>
            <person name="Tritt A."/>
            <person name="Yoshinaga Y."/>
            <person name="Zwiers L.-H."/>
            <person name="Turgeon B."/>
            <person name="Goodwin S."/>
            <person name="Spatafora J."/>
            <person name="Crous P."/>
            <person name="Grigoriev I."/>
        </authorList>
    </citation>
    <scope>NUCLEOTIDE SEQUENCE</scope>
    <source>
        <strain evidence="5">ATCC 74209</strain>
    </source>
</reference>
<evidence type="ECO:0000256" key="1">
    <source>
        <dbReference type="ARBA" id="ARBA00004123"/>
    </source>
</evidence>
<dbReference type="GO" id="GO:0008270">
    <property type="term" value="F:zinc ion binding"/>
    <property type="evidence" value="ECO:0007669"/>
    <property type="project" value="InterPro"/>
</dbReference>
<comment type="subcellular location">
    <subcellularLocation>
        <location evidence="1">Nucleus</location>
    </subcellularLocation>
</comment>
<dbReference type="InterPro" id="IPR001138">
    <property type="entry name" value="Zn2Cys6_DnaBD"/>
</dbReference>
<comment type="caution">
    <text evidence="5">The sequence shown here is derived from an EMBL/GenBank/DDBJ whole genome shotgun (WGS) entry which is preliminary data.</text>
</comment>
<dbReference type="CDD" id="cd00067">
    <property type="entry name" value="GAL4"/>
    <property type="match status" value="1"/>
</dbReference>
<gene>
    <name evidence="5" type="ORF">GQ43DRAFT_476965</name>
</gene>
<sequence length="693" mass="77390">MPPSRLASKKRTIKDNKKKTKSRNGCGRCKTKRLKCDETSPECLQCKRRNVICPGYEKALKWSTKYEVFQPIQLRYPLDDSLSTGDYSDKLAGNSSIPLTSEVVDSFEALAAVLLTRSKPTTPNEGDCSPTIVPDELTIGNAHTAAEHPLELDSTSPDAPRTSNSSYFDKVLEETQALPQDSAFDLDYPEPYDLDHLEDFSFGGIDQAGDTISPRPVDSQASSSLLLSYYRIPSPSSSSFQNQDSMLIQHYFQDVCVLFSSFDSALNPFRVAVAKVFQDTASIYYGIQSMAAAHLANTFPHMGIMGLELQSKAYSCLKNELTLRNCGGSTQTTGKLLLSILLLGLTTSWHSSSSLGQEFLRTARSLILPKLLSRPDQVEVQRENQFFEESLIYWEMLMGFVTQDTLSFSAPLPLSTRHTVPKASPASQKLNGKIVPHPWTGVAPTVFMLFAEVGRVVHRERILRIYGPLNPIELQAIEDSAKMLEQALLGAECPSVEELADPGDERTSKHDLLTIAEAYRCAGLLEIYRIFPSILRMRLEEDSSAWSDKVHFDFSVPRLGTRYEAIDKSIFLTTLALHILTLMSALPSGSGTCCTQPIILLTAGSELQLVSSVDYFDVYANDAKVLRAREFVDRRLGELVMRLPRKPIVKVVDIVREVWWREDNAYGRKVEKGGREVFWMDVMVEKGWQTVMG</sequence>